<protein>
    <recommendedName>
        <fullName evidence="6">C4-type zinc ribbon domain-containing protein</fullName>
    </recommendedName>
</protein>
<keyword evidence="1" id="KW-0175">Coiled coil</keyword>
<feature type="domain" description="CT398-like coiled coil hairpin" evidence="3">
    <location>
        <begin position="14"/>
        <end position="194"/>
    </location>
</feature>
<evidence type="ECO:0000259" key="2">
    <source>
        <dbReference type="Pfam" id="PF02591"/>
    </source>
</evidence>
<proteinExistence type="predicted"/>
<keyword evidence="5" id="KW-1185">Reference proteome</keyword>
<feature type="domain" description="C4-type zinc ribbon" evidence="2">
    <location>
        <begin position="205"/>
        <end position="239"/>
    </location>
</feature>
<dbReference type="PANTHER" id="PTHR39082">
    <property type="entry name" value="PHOSPHOLIPASE C-BETA-2-RELATED"/>
    <property type="match status" value="1"/>
</dbReference>
<dbReference type="Proteomes" id="UP000754710">
    <property type="component" value="Unassembled WGS sequence"/>
</dbReference>
<reference evidence="4 5" key="1">
    <citation type="submission" date="2021-08" db="EMBL/GenBank/DDBJ databases">
        <title>Nocardioides bacterium WL0053 sp. nov., isolated from the sediment.</title>
        <authorList>
            <person name="Wang L."/>
            <person name="Zhang D."/>
            <person name="Zhang A."/>
        </authorList>
    </citation>
    <scope>NUCLEOTIDE SEQUENCE [LARGE SCALE GENOMIC DNA]</scope>
    <source>
        <strain evidence="4 5">WL0053</strain>
    </source>
</reference>
<evidence type="ECO:0008006" key="6">
    <source>
        <dbReference type="Google" id="ProtNLM"/>
    </source>
</evidence>
<gene>
    <name evidence="4" type="ORF">K1X13_18840</name>
</gene>
<evidence type="ECO:0000313" key="5">
    <source>
        <dbReference type="Proteomes" id="UP000754710"/>
    </source>
</evidence>
<dbReference type="InterPro" id="IPR003743">
    <property type="entry name" value="Zf-RING_7"/>
</dbReference>
<comment type="caution">
    <text evidence="4">The sequence shown here is derived from an EMBL/GenBank/DDBJ whole genome shotgun (WGS) entry which is preliminary data.</text>
</comment>
<dbReference type="InterPro" id="IPR052376">
    <property type="entry name" value="Oxidative_Scav/Glycosyltrans"/>
</dbReference>
<dbReference type="InterPro" id="IPR056003">
    <property type="entry name" value="CT398_CC_hairpin"/>
</dbReference>
<dbReference type="Pfam" id="PF24481">
    <property type="entry name" value="CT398_CC"/>
    <property type="match status" value="1"/>
</dbReference>
<dbReference type="Gene3D" id="1.10.287.1490">
    <property type="match status" value="1"/>
</dbReference>
<evidence type="ECO:0000259" key="3">
    <source>
        <dbReference type="Pfam" id="PF24481"/>
    </source>
</evidence>
<evidence type="ECO:0000256" key="1">
    <source>
        <dbReference type="SAM" id="Coils"/>
    </source>
</evidence>
<dbReference type="PANTHER" id="PTHR39082:SF1">
    <property type="entry name" value="SCAVENGER RECEPTOR CLASS A MEMBER 3"/>
    <property type="match status" value="1"/>
</dbReference>
<name>A0ABS7RPD1_9ACTN</name>
<dbReference type="EMBL" id="JAIEZQ010000003">
    <property type="protein sequence ID" value="MBY9076892.1"/>
    <property type="molecule type" value="Genomic_DNA"/>
</dbReference>
<dbReference type="RefSeq" id="WP_221026666.1">
    <property type="nucleotide sequence ID" value="NZ_JAIEZQ010000003.1"/>
</dbReference>
<feature type="coiled-coil region" evidence="1">
    <location>
        <begin position="58"/>
        <end position="152"/>
    </location>
</feature>
<organism evidence="4 5">
    <name type="scientific">Nocardioides jiangsuensis</name>
    <dbReference type="NCBI Taxonomy" id="2866161"/>
    <lineage>
        <taxon>Bacteria</taxon>
        <taxon>Bacillati</taxon>
        <taxon>Actinomycetota</taxon>
        <taxon>Actinomycetes</taxon>
        <taxon>Propionibacteriales</taxon>
        <taxon>Nocardioidaceae</taxon>
        <taxon>Nocardioides</taxon>
    </lineage>
</organism>
<accession>A0ABS7RPD1</accession>
<dbReference type="Pfam" id="PF02591">
    <property type="entry name" value="Zn_ribbon_9"/>
    <property type="match status" value="1"/>
</dbReference>
<evidence type="ECO:0000313" key="4">
    <source>
        <dbReference type="EMBL" id="MBY9076892.1"/>
    </source>
</evidence>
<sequence>MKADPFAQLKLLDVQELDSRLDLLRHQLATLPQTAELQALARSRTEVGDRARDAKIAVDDLTRAQKKADADVEQVKARRKRDQERIDQGLITNPKDLERMQHEMVSLDRRVGELEDTELEVMEQLEDAQRELDALTARLAEIDDKIQATTDSRTKVAGEVEEQLTKVADDRKVTASDMPTDLMALYEKLRGQKGGVGAAALRARRCGGCSLELNAADLGVIAKAPSDEVIRCEECSRILVRTSESGI</sequence>